<dbReference type="PANTHER" id="PTHR33608:SF14">
    <property type="entry name" value="POSSIBLE CONSERVED SECRETED PROTEIN"/>
    <property type="match status" value="1"/>
</dbReference>
<dbReference type="EMBL" id="CAEZSR010000012">
    <property type="protein sequence ID" value="CAB4544906.1"/>
    <property type="molecule type" value="Genomic_DNA"/>
</dbReference>
<dbReference type="Pfam" id="PF01882">
    <property type="entry name" value="DUF58"/>
    <property type="match status" value="1"/>
</dbReference>
<reference evidence="2" key="1">
    <citation type="submission" date="2020-05" db="EMBL/GenBank/DDBJ databases">
        <authorList>
            <person name="Chiriac C."/>
            <person name="Salcher M."/>
            <person name="Ghai R."/>
            <person name="Kavagutti S V."/>
        </authorList>
    </citation>
    <scope>NUCLEOTIDE SEQUENCE</scope>
</reference>
<feature type="domain" description="DUF58" evidence="1">
    <location>
        <begin position="206"/>
        <end position="378"/>
    </location>
</feature>
<proteinExistence type="predicted"/>
<evidence type="ECO:0000313" key="2">
    <source>
        <dbReference type="EMBL" id="CAB4544906.1"/>
    </source>
</evidence>
<name>A0A6J6C140_9ZZZZ</name>
<gene>
    <name evidence="2" type="ORF">UFOPK1493_00581</name>
</gene>
<dbReference type="InterPro" id="IPR002881">
    <property type="entry name" value="DUF58"/>
</dbReference>
<sequence>MRRPGWWPTTAHVRAGGTGLVLAVIGALARRPDAVVLATPLLAIAVWGALTRPRGEPTVTQEPDHHTLREGEATTWRVEVDSADPHVDAVAAVLWPSSFAELDPESGEVVDRPVEADAAGGARRTSLSIAVRSTRWGRRPLGPAAVVATSPWAAFRWMEFDAAQRWITTLPVPAAFDAVAPVAHTAGLVGLDRSVRTGDGSEFAGIRQFQPGDRLRRIHWPRSLRTGTLHVSSTWADHDHHVLLVVDAFNDVGTSEGVDGRASSLDATVRAAGALAEHHLRRGDRVSLHTLGARGLVRVPPGSGTGHLRRVLDELARVEPGSRLDDRRMPFGVGGGALVVVLSPLVSQVPLQRAVTLAATSARVVVVDTLPADLPVPGLDAAGALAWRIRLLERSRELRAVRAAGVPVVAWRGPGSLDQVLRDLSRRRGAPRTVRR</sequence>
<organism evidence="2">
    <name type="scientific">freshwater metagenome</name>
    <dbReference type="NCBI Taxonomy" id="449393"/>
    <lineage>
        <taxon>unclassified sequences</taxon>
        <taxon>metagenomes</taxon>
        <taxon>ecological metagenomes</taxon>
    </lineage>
</organism>
<dbReference type="PANTHER" id="PTHR33608">
    <property type="entry name" value="BLL2464 PROTEIN"/>
    <property type="match status" value="1"/>
</dbReference>
<protein>
    <submittedName>
        <fullName evidence="2">Unannotated protein</fullName>
    </submittedName>
</protein>
<evidence type="ECO:0000259" key="1">
    <source>
        <dbReference type="Pfam" id="PF01882"/>
    </source>
</evidence>
<dbReference type="AlphaFoldDB" id="A0A6J6C140"/>
<accession>A0A6J6C140</accession>